<organism evidence="6 7">
    <name type="scientific">Paenibacillus pectinilyticus</name>
    <dbReference type="NCBI Taxonomy" id="512399"/>
    <lineage>
        <taxon>Bacteria</taxon>
        <taxon>Bacillati</taxon>
        <taxon>Bacillota</taxon>
        <taxon>Bacilli</taxon>
        <taxon>Bacillales</taxon>
        <taxon>Paenibacillaceae</taxon>
        <taxon>Paenibacillus</taxon>
    </lineage>
</organism>
<dbReference type="PROSITE" id="PS00041">
    <property type="entry name" value="HTH_ARAC_FAMILY_1"/>
    <property type="match status" value="1"/>
</dbReference>
<evidence type="ECO:0000256" key="2">
    <source>
        <dbReference type="ARBA" id="ARBA00023125"/>
    </source>
</evidence>
<evidence type="ECO:0000259" key="5">
    <source>
        <dbReference type="PROSITE" id="PS50983"/>
    </source>
</evidence>
<dbReference type="InterPro" id="IPR002491">
    <property type="entry name" value="ABC_transptr_periplasmic_BD"/>
</dbReference>
<dbReference type="AlphaFoldDB" id="A0A1C0ZY83"/>
<keyword evidence="7" id="KW-1185">Reference proteome</keyword>
<evidence type="ECO:0000313" key="6">
    <source>
        <dbReference type="EMBL" id="OCT12980.1"/>
    </source>
</evidence>
<dbReference type="InterPro" id="IPR018060">
    <property type="entry name" value="HTH_AraC"/>
</dbReference>
<dbReference type="EMBL" id="LYPC01000026">
    <property type="protein sequence ID" value="OCT12980.1"/>
    <property type="molecule type" value="Genomic_DNA"/>
</dbReference>
<dbReference type="OrthoDB" id="2490497at2"/>
<dbReference type="Proteomes" id="UP000093309">
    <property type="component" value="Unassembled WGS sequence"/>
</dbReference>
<keyword evidence="1" id="KW-0805">Transcription regulation</keyword>
<dbReference type="SUPFAM" id="SSF51182">
    <property type="entry name" value="RmlC-like cupins"/>
    <property type="match status" value="1"/>
</dbReference>
<reference evidence="7" key="1">
    <citation type="submission" date="2016-05" db="EMBL/GenBank/DDBJ databases">
        <title>Paenibacillus oryzae. sp. nov., isolated from the rice root.</title>
        <authorList>
            <person name="Zhang J."/>
            <person name="Zhang X."/>
        </authorList>
    </citation>
    <scope>NUCLEOTIDE SEQUENCE [LARGE SCALE GENOMIC DNA]</scope>
    <source>
        <strain evidence="7">KCTC13222</strain>
    </source>
</reference>
<dbReference type="SUPFAM" id="SSF46689">
    <property type="entry name" value="Homeodomain-like"/>
    <property type="match status" value="2"/>
</dbReference>
<dbReference type="Pfam" id="PF12833">
    <property type="entry name" value="HTH_18"/>
    <property type="match status" value="1"/>
</dbReference>
<dbReference type="PANTHER" id="PTHR43280:SF10">
    <property type="entry name" value="REGULATORY PROTEIN POCR"/>
    <property type="match status" value="1"/>
</dbReference>
<accession>A0A1C0ZY83</accession>
<proteinExistence type="predicted"/>
<dbReference type="SMART" id="SM00342">
    <property type="entry name" value="HTH_ARAC"/>
    <property type="match status" value="1"/>
</dbReference>
<evidence type="ECO:0008006" key="8">
    <source>
        <dbReference type="Google" id="ProtNLM"/>
    </source>
</evidence>
<keyword evidence="3" id="KW-0804">Transcription</keyword>
<dbReference type="Pfam" id="PF01497">
    <property type="entry name" value="Peripla_BP_2"/>
    <property type="match status" value="1"/>
</dbReference>
<evidence type="ECO:0000313" key="7">
    <source>
        <dbReference type="Proteomes" id="UP000093309"/>
    </source>
</evidence>
<gene>
    <name evidence="6" type="ORF">A8709_21905</name>
</gene>
<dbReference type="Gene3D" id="3.40.50.1980">
    <property type="entry name" value="Nitrogenase molybdenum iron protein domain"/>
    <property type="match status" value="2"/>
</dbReference>
<feature type="domain" description="HTH araC/xylS-type" evidence="4">
    <location>
        <begin position="248"/>
        <end position="346"/>
    </location>
</feature>
<comment type="caution">
    <text evidence="6">The sequence shown here is derived from an EMBL/GenBank/DDBJ whole genome shotgun (WGS) entry which is preliminary data.</text>
</comment>
<dbReference type="Gene3D" id="1.10.10.60">
    <property type="entry name" value="Homeodomain-like"/>
    <property type="match status" value="2"/>
</dbReference>
<dbReference type="PRINTS" id="PR00032">
    <property type="entry name" value="HTHARAC"/>
</dbReference>
<dbReference type="InterPro" id="IPR009057">
    <property type="entry name" value="Homeodomain-like_sf"/>
</dbReference>
<keyword evidence="2" id="KW-0238">DNA-binding</keyword>
<dbReference type="GO" id="GO:0043565">
    <property type="term" value="F:sequence-specific DNA binding"/>
    <property type="evidence" value="ECO:0007669"/>
    <property type="project" value="InterPro"/>
</dbReference>
<dbReference type="InterPro" id="IPR014710">
    <property type="entry name" value="RmlC-like_jellyroll"/>
</dbReference>
<dbReference type="PANTHER" id="PTHR43280">
    <property type="entry name" value="ARAC-FAMILY TRANSCRIPTIONAL REGULATOR"/>
    <property type="match status" value="1"/>
</dbReference>
<evidence type="ECO:0000256" key="3">
    <source>
        <dbReference type="ARBA" id="ARBA00023163"/>
    </source>
</evidence>
<evidence type="ECO:0000256" key="1">
    <source>
        <dbReference type="ARBA" id="ARBA00023015"/>
    </source>
</evidence>
<dbReference type="GO" id="GO:0003700">
    <property type="term" value="F:DNA-binding transcription factor activity"/>
    <property type="evidence" value="ECO:0007669"/>
    <property type="project" value="InterPro"/>
</dbReference>
<protein>
    <recommendedName>
        <fullName evidence="8">AraC family transcriptional regulator</fullName>
    </recommendedName>
</protein>
<dbReference type="InterPro" id="IPR018062">
    <property type="entry name" value="HTH_AraC-typ_CS"/>
</dbReference>
<dbReference type="SUPFAM" id="SSF53807">
    <property type="entry name" value="Helical backbone' metal receptor"/>
    <property type="match status" value="1"/>
</dbReference>
<dbReference type="STRING" id="512399.A8709_21905"/>
<name>A0A1C0ZY83_9BACL</name>
<dbReference type="InterPro" id="IPR011051">
    <property type="entry name" value="RmlC_Cupin_sf"/>
</dbReference>
<feature type="domain" description="Fe/B12 periplasmic-binding" evidence="5">
    <location>
        <begin position="349"/>
        <end position="612"/>
    </location>
</feature>
<dbReference type="RefSeq" id="WP_065855036.1">
    <property type="nucleotide sequence ID" value="NZ_LYPC01000026.1"/>
</dbReference>
<dbReference type="PROSITE" id="PS01124">
    <property type="entry name" value="HTH_ARAC_FAMILY_2"/>
    <property type="match status" value="1"/>
</dbReference>
<dbReference type="InterPro" id="IPR020449">
    <property type="entry name" value="Tscrpt_reg_AraC-type_HTH"/>
</dbReference>
<dbReference type="PROSITE" id="PS50983">
    <property type="entry name" value="FE_B12_PBP"/>
    <property type="match status" value="1"/>
</dbReference>
<dbReference type="Gene3D" id="2.60.120.10">
    <property type="entry name" value="Jelly Rolls"/>
    <property type="match status" value="1"/>
</dbReference>
<evidence type="ECO:0000259" key="4">
    <source>
        <dbReference type="PROSITE" id="PS01124"/>
    </source>
</evidence>
<sequence>MFVKKSMFTRNGKSYVYYKIVSTYKDEFGRNKHRVVKHLGKLTDAEVAEVRSVLKEQSQLQAGQVMEAADSSIRSTVNVPQEVPQFVLHDTKQLTYEPFAQKEWNVTEADMLLLVREGTGELFMNGKKVVLKYGTVVYAPSGSGMHVVNTSSTVLQMDRIAFDVIIRSGSPAEKGTYLPFSIQSMFQEPIQLQTPYWALQVSRELDEMQVSGRPQDLFKRQILFYTMMDIIFKNTGEARPPEMHNVIEHAVMLIHKHYRDDLTRDQIAEQLGVSPEHFSRLFKKEKGIGFIDYLLHLRIERSRELLQLSRSNVQEIAQEVGFQSQYYFSRKFKQLVGSSPSAYVHQPKKYVSLDAWATSTLLTLGVVPRVGIINPWMTAHYQRVLSQAEFKPIEGLDEQSAEEVKALRPDLIFSNVHKQDVTWIRTLGPVADFNLEKMDWRAQLRFIADVVRKGQEAEVWLQAFDRRIAAAKEVLGRVLNPDDTFIIMKVVSGKIYVYGDLRSLGGPMLYQGLQLPPPRIVKERIIDAKLLNRCISLAQLGDYAADHVFLVNYESNWLEGAESFKSHPNWKKFTAVRKNQVYDVNPDIFYGFDPLSLELQLQEIVDRLSSHL</sequence>